<sequence length="178" mass="19777">MERGRYNPHGSMAGPTAKPQQMTRSCGCCYSMPPPCPPPACAPPPPPPLPCPPPPIFAADSLEEEMEATCNNKKLRVIIEDNMTTDPTISKRAIQKAAEEKLRGKFNVICAKGDFTYIAYTDTFCQASNEDVTCYAFKPMYLSQLIVMDRLTIFDLLQLHSQHSIDKTKVKHASQNLL</sequence>
<gene>
    <name evidence="2" type="ORF">TELCIR_15359</name>
</gene>
<proteinExistence type="predicted"/>
<keyword evidence="3" id="KW-1185">Reference proteome</keyword>
<organism evidence="2 3">
    <name type="scientific">Teladorsagia circumcincta</name>
    <name type="common">Brown stomach worm</name>
    <name type="synonym">Ostertagia circumcincta</name>
    <dbReference type="NCBI Taxonomy" id="45464"/>
    <lineage>
        <taxon>Eukaryota</taxon>
        <taxon>Metazoa</taxon>
        <taxon>Ecdysozoa</taxon>
        <taxon>Nematoda</taxon>
        <taxon>Chromadorea</taxon>
        <taxon>Rhabditida</taxon>
        <taxon>Rhabditina</taxon>
        <taxon>Rhabditomorpha</taxon>
        <taxon>Strongyloidea</taxon>
        <taxon>Trichostrongylidae</taxon>
        <taxon>Teladorsagia</taxon>
    </lineage>
</organism>
<reference evidence="2 3" key="1">
    <citation type="submission" date="2015-09" db="EMBL/GenBank/DDBJ databases">
        <title>Draft genome of the parasitic nematode Teladorsagia circumcincta isolate WARC Sus (inbred).</title>
        <authorList>
            <person name="Mitreva M."/>
        </authorList>
    </citation>
    <scope>NUCLEOTIDE SEQUENCE [LARGE SCALE GENOMIC DNA]</scope>
    <source>
        <strain evidence="2 3">S</strain>
    </source>
</reference>
<evidence type="ECO:0000259" key="1">
    <source>
        <dbReference type="Pfam" id="PF04155"/>
    </source>
</evidence>
<dbReference type="OrthoDB" id="5858182at2759"/>
<name>A0A2G9U0L5_TELCI</name>
<evidence type="ECO:0000313" key="2">
    <source>
        <dbReference type="EMBL" id="PIO63060.1"/>
    </source>
</evidence>
<dbReference type="Pfam" id="PF04155">
    <property type="entry name" value="Ground-like"/>
    <property type="match status" value="1"/>
</dbReference>
<dbReference type="InterPro" id="IPR007284">
    <property type="entry name" value="Ground-like_dom"/>
</dbReference>
<dbReference type="EMBL" id="KZ351337">
    <property type="protein sequence ID" value="PIO63060.1"/>
    <property type="molecule type" value="Genomic_DNA"/>
</dbReference>
<dbReference type="Proteomes" id="UP000230423">
    <property type="component" value="Unassembled WGS sequence"/>
</dbReference>
<dbReference type="AlphaFoldDB" id="A0A2G9U0L5"/>
<protein>
    <submittedName>
        <fullName evidence="2">Ground-like domain protein</fullName>
    </submittedName>
</protein>
<feature type="domain" description="Ground-like" evidence="1">
    <location>
        <begin position="69"/>
        <end position="137"/>
    </location>
</feature>
<evidence type="ECO:0000313" key="3">
    <source>
        <dbReference type="Proteomes" id="UP000230423"/>
    </source>
</evidence>
<accession>A0A2G9U0L5</accession>